<feature type="compositionally biased region" description="Gly residues" evidence="1">
    <location>
        <begin position="27"/>
        <end position="40"/>
    </location>
</feature>
<dbReference type="EMBL" id="HAEA01002598">
    <property type="protein sequence ID" value="SBQ31078.1"/>
    <property type="molecule type" value="Transcribed_RNA"/>
</dbReference>
<name>A0A1A8DCG0_NOTKA</name>
<evidence type="ECO:0000313" key="2">
    <source>
        <dbReference type="EMBL" id="SBQ31078.1"/>
    </source>
</evidence>
<feature type="region of interest" description="Disordered" evidence="1">
    <location>
        <begin position="1"/>
        <end position="77"/>
    </location>
</feature>
<feature type="non-terminal residue" evidence="2">
    <location>
        <position position="1"/>
    </location>
</feature>
<evidence type="ECO:0000256" key="1">
    <source>
        <dbReference type="SAM" id="MobiDB-lite"/>
    </source>
</evidence>
<reference evidence="2" key="2">
    <citation type="submission" date="2016-06" db="EMBL/GenBank/DDBJ databases">
        <title>The genome of a short-lived fish provides insights into sex chromosome evolution and the genetic control of aging.</title>
        <authorList>
            <person name="Reichwald K."/>
            <person name="Felder M."/>
            <person name="Petzold A."/>
            <person name="Koch P."/>
            <person name="Groth M."/>
            <person name="Platzer M."/>
        </authorList>
    </citation>
    <scope>NUCLEOTIDE SEQUENCE</scope>
    <source>
        <tissue evidence="2">Brain</tissue>
    </source>
</reference>
<reference evidence="2" key="1">
    <citation type="submission" date="2016-05" db="EMBL/GenBank/DDBJ databases">
        <authorList>
            <person name="Lavstsen T."/>
            <person name="Jespersen J.S."/>
        </authorList>
    </citation>
    <scope>NUCLEOTIDE SEQUENCE</scope>
    <source>
        <tissue evidence="2">Brain</tissue>
    </source>
</reference>
<sequence>DLPGSHHLHGPPGRARGPGQRVRAGDGESGAGEGRRGGPSGPVRHSRSVPADPGGRAALHAAHGHVEEREDEEDSPGLVQTLLQTLRLHEPEIRDQPDPDSGGRWGLARSGRVMGQNWVRQRVGFSLISCKH</sequence>
<dbReference type="AlphaFoldDB" id="A0A1A8DCG0"/>
<gene>
    <name evidence="2" type="primary">TMEM74</name>
</gene>
<feature type="compositionally biased region" description="Low complexity" evidence="1">
    <location>
        <begin position="10"/>
        <end position="22"/>
    </location>
</feature>
<keyword evidence="2" id="KW-0472">Membrane</keyword>
<proteinExistence type="predicted"/>
<accession>A0A1A8DCG0</accession>
<protein>
    <submittedName>
        <fullName evidence="2">Transmembrane protein 74</fullName>
    </submittedName>
</protein>
<organism evidence="2">
    <name type="scientific">Nothobranchius kadleci</name>
    <name type="common">African annual killifish</name>
    <dbReference type="NCBI Taxonomy" id="1051664"/>
    <lineage>
        <taxon>Eukaryota</taxon>
        <taxon>Metazoa</taxon>
        <taxon>Chordata</taxon>
        <taxon>Craniata</taxon>
        <taxon>Vertebrata</taxon>
        <taxon>Euteleostomi</taxon>
        <taxon>Actinopterygii</taxon>
        <taxon>Neopterygii</taxon>
        <taxon>Teleostei</taxon>
        <taxon>Neoteleostei</taxon>
        <taxon>Acanthomorphata</taxon>
        <taxon>Ovalentaria</taxon>
        <taxon>Atherinomorphae</taxon>
        <taxon>Cyprinodontiformes</taxon>
        <taxon>Nothobranchiidae</taxon>
        <taxon>Nothobranchius</taxon>
    </lineage>
</organism>
<feature type="region of interest" description="Disordered" evidence="1">
    <location>
        <begin position="89"/>
        <end position="108"/>
    </location>
</feature>
<keyword evidence="2" id="KW-0812">Transmembrane</keyword>